<feature type="transmembrane region" description="Helical" evidence="8">
    <location>
        <begin position="93"/>
        <end position="112"/>
    </location>
</feature>
<dbReference type="RefSeq" id="WP_185003525.1">
    <property type="nucleotide sequence ID" value="NZ_BAAAUI010000023.1"/>
</dbReference>
<dbReference type="GO" id="GO:0071916">
    <property type="term" value="F:dipeptide transmembrane transporter activity"/>
    <property type="evidence" value="ECO:0007669"/>
    <property type="project" value="UniProtKB-ARBA"/>
</dbReference>
<dbReference type="AlphaFoldDB" id="A0A7W7FSZ9"/>
<dbReference type="NCBIfam" id="TIGR00924">
    <property type="entry name" value="yjdL_sub1_fam"/>
    <property type="match status" value="1"/>
</dbReference>
<feature type="transmembrane region" description="Helical" evidence="8">
    <location>
        <begin position="62"/>
        <end position="84"/>
    </location>
</feature>
<name>A0A7W7FSZ9_9PSEU</name>
<evidence type="ECO:0000313" key="10">
    <source>
        <dbReference type="EMBL" id="MBB4677601.1"/>
    </source>
</evidence>
<reference evidence="10 11" key="1">
    <citation type="submission" date="2020-08" db="EMBL/GenBank/DDBJ databases">
        <title>Sequencing the genomes of 1000 actinobacteria strains.</title>
        <authorList>
            <person name="Klenk H.-P."/>
        </authorList>
    </citation>
    <scope>NUCLEOTIDE SEQUENCE [LARGE SCALE GENOMIC DNA]</scope>
    <source>
        <strain evidence="10 11">DSM 44230</strain>
    </source>
</reference>
<evidence type="ECO:0000256" key="2">
    <source>
        <dbReference type="ARBA" id="ARBA00005982"/>
    </source>
</evidence>
<evidence type="ECO:0000256" key="7">
    <source>
        <dbReference type="ARBA" id="ARBA00023136"/>
    </source>
</evidence>
<keyword evidence="6 8" id="KW-1133">Transmembrane helix</keyword>
<dbReference type="Proteomes" id="UP000533598">
    <property type="component" value="Unassembled WGS sequence"/>
</dbReference>
<dbReference type="InterPro" id="IPR020846">
    <property type="entry name" value="MFS_dom"/>
</dbReference>
<feature type="transmembrane region" description="Helical" evidence="8">
    <location>
        <begin position="33"/>
        <end position="50"/>
    </location>
</feature>
<dbReference type="Gene3D" id="1.20.1250.20">
    <property type="entry name" value="MFS general substrate transporter like domains"/>
    <property type="match status" value="1"/>
</dbReference>
<evidence type="ECO:0000256" key="5">
    <source>
        <dbReference type="ARBA" id="ARBA00022692"/>
    </source>
</evidence>
<dbReference type="PROSITE" id="PS50850">
    <property type="entry name" value="MFS"/>
    <property type="match status" value="1"/>
</dbReference>
<feature type="transmembrane region" description="Helical" evidence="8">
    <location>
        <begin position="293"/>
        <end position="315"/>
    </location>
</feature>
<feature type="transmembrane region" description="Helical" evidence="8">
    <location>
        <begin position="229"/>
        <end position="248"/>
    </location>
</feature>
<dbReference type="CDD" id="cd17346">
    <property type="entry name" value="MFS_DtpA_like"/>
    <property type="match status" value="1"/>
</dbReference>
<comment type="similarity">
    <text evidence="2">Belongs to the major facilitator superfamily. Proton-dependent oligopeptide transporter (POT/PTR) (TC 2.A.17) family.</text>
</comment>
<dbReference type="InterPro" id="IPR036259">
    <property type="entry name" value="MFS_trans_sf"/>
</dbReference>
<evidence type="ECO:0000313" key="11">
    <source>
        <dbReference type="Proteomes" id="UP000533598"/>
    </source>
</evidence>
<feature type="transmembrane region" description="Helical" evidence="8">
    <location>
        <begin position="366"/>
        <end position="385"/>
    </location>
</feature>
<comment type="subcellular location">
    <subcellularLocation>
        <location evidence="1">Cell membrane</location>
        <topology evidence="1">Multi-pass membrane protein</topology>
    </subcellularLocation>
</comment>
<dbReference type="FunFam" id="1.20.1250.20:FF:000017">
    <property type="entry name" value="Dipeptide and tripeptide permease A"/>
    <property type="match status" value="1"/>
</dbReference>
<evidence type="ECO:0000256" key="3">
    <source>
        <dbReference type="ARBA" id="ARBA00022448"/>
    </source>
</evidence>
<gene>
    <name evidence="10" type="ORF">HNR67_003719</name>
</gene>
<dbReference type="EMBL" id="JACHMH010000001">
    <property type="protein sequence ID" value="MBB4677601.1"/>
    <property type="molecule type" value="Genomic_DNA"/>
</dbReference>
<dbReference type="Pfam" id="PF00854">
    <property type="entry name" value="PTR2"/>
    <property type="match status" value="1"/>
</dbReference>
<feature type="transmembrane region" description="Helical" evidence="8">
    <location>
        <begin position="335"/>
        <end position="354"/>
    </location>
</feature>
<dbReference type="SUPFAM" id="SSF103473">
    <property type="entry name" value="MFS general substrate transporter"/>
    <property type="match status" value="1"/>
</dbReference>
<accession>A0A7W7FSZ9</accession>
<evidence type="ECO:0000256" key="8">
    <source>
        <dbReference type="SAM" id="Phobius"/>
    </source>
</evidence>
<dbReference type="InterPro" id="IPR000109">
    <property type="entry name" value="POT_fam"/>
</dbReference>
<dbReference type="GO" id="GO:0042937">
    <property type="term" value="F:tripeptide transmembrane transporter activity"/>
    <property type="evidence" value="ECO:0007669"/>
    <property type="project" value="UniProtKB-ARBA"/>
</dbReference>
<keyword evidence="11" id="KW-1185">Reference proteome</keyword>
<dbReference type="GO" id="GO:0035443">
    <property type="term" value="P:tripeptide transmembrane transport"/>
    <property type="evidence" value="ECO:0007669"/>
    <property type="project" value="UniProtKB-ARBA"/>
</dbReference>
<keyword evidence="5 8" id="KW-0812">Transmembrane</keyword>
<protein>
    <submittedName>
        <fullName evidence="10">POT family proton-dependent oligopeptide transporter</fullName>
    </submittedName>
</protein>
<feature type="transmembrane region" description="Helical" evidence="8">
    <location>
        <begin position="254"/>
        <end position="272"/>
    </location>
</feature>
<dbReference type="InterPro" id="IPR050171">
    <property type="entry name" value="MFS_Transporters"/>
</dbReference>
<dbReference type="GO" id="GO:0005886">
    <property type="term" value="C:plasma membrane"/>
    <property type="evidence" value="ECO:0007669"/>
    <property type="project" value="UniProtKB-SubCell"/>
</dbReference>
<feature type="domain" description="Major facilitator superfamily (MFS) profile" evidence="9">
    <location>
        <begin position="23"/>
        <end position="482"/>
    </location>
</feature>
<evidence type="ECO:0000259" key="9">
    <source>
        <dbReference type="PROSITE" id="PS50850"/>
    </source>
</evidence>
<evidence type="ECO:0000256" key="4">
    <source>
        <dbReference type="ARBA" id="ARBA00022475"/>
    </source>
</evidence>
<dbReference type="PANTHER" id="PTHR23517">
    <property type="entry name" value="RESISTANCE PROTEIN MDTM, PUTATIVE-RELATED-RELATED"/>
    <property type="match status" value="1"/>
</dbReference>
<evidence type="ECO:0000256" key="1">
    <source>
        <dbReference type="ARBA" id="ARBA00004651"/>
    </source>
</evidence>
<dbReference type="InterPro" id="IPR005279">
    <property type="entry name" value="Dipep/tripep_permease"/>
</dbReference>
<feature type="transmembrane region" description="Helical" evidence="8">
    <location>
        <begin position="391"/>
        <end position="409"/>
    </location>
</feature>
<sequence length="489" mass="52093">MSATVNEAAPQRGFFGQPKGLSSLFFTEMWERFSYYGMKALLVIYLYKAVSEGGLGIPKETAIAVGSVYAAAVYMGSLPGGWLADRLLGAQKALLYGGILIMFGHISMAIPAGASTTYLGLILIVLGTSLLKPNISSIVGRLYREDDPRRDAGFTIFYMSINIGGGVAPLLCGFLAAQWGYHVGFGVAAIGMFFGLVQYVLTRKNLGEAGLHPTNPLPADQRAKIVGRLVGIVLAVVAAVVAAIMLGVLEVGGVVLLISALSILLPAGYFMFMLRSDKTTPVERDRVKAYIPLFIGATLFWMIFEQAGTVLNIYAEERVDRDIFGWEFPAPWFQSVNPAFIVLLAPLVAALWLRLGTRQPSTPRKFAVALVLIGLSFGILAVAGLSGEKVAALWLLLVFAVQTVGELCLSPVGLSATTKLAPAAFSSQMMGLWFLATAAGNGIAGQIAPLSTTMSELAYFGLLGGAAILLAVFLWIGANRVKRLMHGVN</sequence>
<comment type="caution">
    <text evidence="10">The sequence shown here is derived from an EMBL/GenBank/DDBJ whole genome shotgun (WGS) entry which is preliminary data.</text>
</comment>
<keyword evidence="4" id="KW-1003">Cell membrane</keyword>
<feature type="transmembrane region" description="Helical" evidence="8">
    <location>
        <begin position="457"/>
        <end position="476"/>
    </location>
</feature>
<dbReference type="GO" id="GO:0015333">
    <property type="term" value="F:peptide:proton symporter activity"/>
    <property type="evidence" value="ECO:0007669"/>
    <property type="project" value="UniProtKB-ARBA"/>
</dbReference>
<keyword evidence="3" id="KW-0813">Transport</keyword>
<evidence type="ECO:0000256" key="6">
    <source>
        <dbReference type="ARBA" id="ARBA00022989"/>
    </source>
</evidence>
<feature type="transmembrane region" description="Helical" evidence="8">
    <location>
        <begin position="183"/>
        <end position="201"/>
    </location>
</feature>
<feature type="transmembrane region" description="Helical" evidence="8">
    <location>
        <begin position="156"/>
        <end position="177"/>
    </location>
</feature>
<keyword evidence="7 8" id="KW-0472">Membrane</keyword>
<feature type="transmembrane region" description="Helical" evidence="8">
    <location>
        <begin position="430"/>
        <end position="451"/>
    </location>
</feature>
<dbReference type="PANTHER" id="PTHR23517:SF15">
    <property type="entry name" value="PROTON-DEPENDENT OLIGOPEPTIDE FAMILY TRANSPORT PROTEIN"/>
    <property type="match status" value="1"/>
</dbReference>
<feature type="transmembrane region" description="Helical" evidence="8">
    <location>
        <begin position="118"/>
        <end position="135"/>
    </location>
</feature>
<organism evidence="10 11">
    <name type="scientific">Crossiella cryophila</name>
    <dbReference type="NCBI Taxonomy" id="43355"/>
    <lineage>
        <taxon>Bacteria</taxon>
        <taxon>Bacillati</taxon>
        <taxon>Actinomycetota</taxon>
        <taxon>Actinomycetes</taxon>
        <taxon>Pseudonocardiales</taxon>
        <taxon>Pseudonocardiaceae</taxon>
        <taxon>Crossiella</taxon>
    </lineage>
</organism>
<proteinExistence type="inferred from homology"/>